<proteinExistence type="predicted"/>
<sequence>MTAAGVQRLESAVEGPARGMRRWSTYRVQEPVEEIVSSERAEAEQRAERSRAERSRAERSRAERSRYAKTGHN</sequence>
<keyword evidence="3" id="KW-1185">Reference proteome</keyword>
<accession>A0A919STW8</accession>
<feature type="region of interest" description="Disordered" evidence="1">
    <location>
        <begin position="1"/>
        <end position="73"/>
    </location>
</feature>
<feature type="compositionally biased region" description="Basic and acidic residues" evidence="1">
    <location>
        <begin position="37"/>
        <end position="66"/>
    </location>
</feature>
<protein>
    <submittedName>
        <fullName evidence="2">Uncharacterized protein</fullName>
    </submittedName>
</protein>
<gene>
    <name evidence="2" type="ORF">Aco04nite_59580</name>
</gene>
<dbReference type="EMBL" id="BOQP01000034">
    <property type="protein sequence ID" value="GIM78275.1"/>
    <property type="molecule type" value="Genomic_DNA"/>
</dbReference>
<evidence type="ECO:0000313" key="2">
    <source>
        <dbReference type="EMBL" id="GIM78275.1"/>
    </source>
</evidence>
<reference evidence="2" key="1">
    <citation type="submission" date="2021-03" db="EMBL/GenBank/DDBJ databases">
        <title>Whole genome shotgun sequence of Actinoplanes consettensis NBRC 14913.</title>
        <authorList>
            <person name="Komaki H."/>
            <person name="Tamura T."/>
        </authorList>
    </citation>
    <scope>NUCLEOTIDE SEQUENCE</scope>
    <source>
        <strain evidence="2">NBRC 14913</strain>
    </source>
</reference>
<organism evidence="2 3">
    <name type="scientific">Winogradskya consettensis</name>
    <dbReference type="NCBI Taxonomy" id="113560"/>
    <lineage>
        <taxon>Bacteria</taxon>
        <taxon>Bacillati</taxon>
        <taxon>Actinomycetota</taxon>
        <taxon>Actinomycetes</taxon>
        <taxon>Micromonosporales</taxon>
        <taxon>Micromonosporaceae</taxon>
        <taxon>Winogradskya</taxon>
    </lineage>
</organism>
<evidence type="ECO:0000313" key="3">
    <source>
        <dbReference type="Proteomes" id="UP000680865"/>
    </source>
</evidence>
<dbReference type="AlphaFoldDB" id="A0A919STW8"/>
<comment type="caution">
    <text evidence="2">The sequence shown here is derived from an EMBL/GenBank/DDBJ whole genome shotgun (WGS) entry which is preliminary data.</text>
</comment>
<name>A0A919STW8_9ACTN</name>
<evidence type="ECO:0000256" key="1">
    <source>
        <dbReference type="SAM" id="MobiDB-lite"/>
    </source>
</evidence>
<dbReference type="Proteomes" id="UP000680865">
    <property type="component" value="Unassembled WGS sequence"/>
</dbReference>